<name>A0A3N4W910_9PAST</name>
<evidence type="ECO:0000313" key="2">
    <source>
        <dbReference type="Proteomes" id="UP000281691"/>
    </source>
</evidence>
<accession>A0A3N4W910</accession>
<dbReference type="RefSeq" id="WP_170152420.1">
    <property type="nucleotide sequence ID" value="NZ_CP016615.1"/>
</dbReference>
<sequence>MIKKIHVIPLNDYRDHIESEQCWCKPIEIDGVVVHNAMDQREAYETGKLKYH</sequence>
<gene>
    <name evidence="1" type="ORF">EDC46_0418</name>
</gene>
<reference evidence="1 2" key="1">
    <citation type="submission" date="2018-11" db="EMBL/GenBank/DDBJ databases">
        <title>Genomic Encyclopedia of Type Strains, Phase IV (KMG-IV): sequencing the most valuable type-strain genomes for metagenomic binning, comparative biology and taxonomic classification.</title>
        <authorList>
            <person name="Goeker M."/>
        </authorList>
    </citation>
    <scope>NUCLEOTIDE SEQUENCE [LARGE SCALE GENOMIC DNA]</scope>
    <source>
        <strain evidence="1 2">DSM 27238</strain>
    </source>
</reference>
<protein>
    <submittedName>
        <fullName evidence="1">Uncharacterized protein</fullName>
    </submittedName>
</protein>
<keyword evidence="2" id="KW-1185">Reference proteome</keyword>
<organism evidence="1 2">
    <name type="scientific">Vespertiliibacter pulmonis</name>
    <dbReference type="NCBI Taxonomy" id="1443036"/>
    <lineage>
        <taxon>Bacteria</taxon>
        <taxon>Pseudomonadati</taxon>
        <taxon>Pseudomonadota</taxon>
        <taxon>Gammaproteobacteria</taxon>
        <taxon>Pasteurellales</taxon>
        <taxon>Pasteurellaceae</taxon>
        <taxon>Vespertiliibacter</taxon>
    </lineage>
</organism>
<dbReference type="Proteomes" id="UP000281691">
    <property type="component" value="Unassembled WGS sequence"/>
</dbReference>
<evidence type="ECO:0000313" key="1">
    <source>
        <dbReference type="EMBL" id="RPE86027.1"/>
    </source>
</evidence>
<proteinExistence type="predicted"/>
<dbReference type="AlphaFoldDB" id="A0A3N4W910"/>
<comment type="caution">
    <text evidence="1">The sequence shown here is derived from an EMBL/GenBank/DDBJ whole genome shotgun (WGS) entry which is preliminary data.</text>
</comment>
<dbReference type="EMBL" id="RKQP01000001">
    <property type="protein sequence ID" value="RPE86027.1"/>
    <property type="molecule type" value="Genomic_DNA"/>
</dbReference>